<dbReference type="NCBIfam" id="NF004316">
    <property type="entry name" value="PRK05711.1"/>
    <property type="match status" value="1"/>
</dbReference>
<name>T1BPQ0_9ZZZZ</name>
<keyword evidence="11" id="KW-0460">Magnesium</keyword>
<keyword evidence="8" id="KW-0479">Metal-binding</keyword>
<dbReference type="GO" id="GO:0008408">
    <property type="term" value="F:3'-5' exonuclease activity"/>
    <property type="evidence" value="ECO:0007669"/>
    <property type="project" value="TreeGrafter"/>
</dbReference>
<evidence type="ECO:0000256" key="11">
    <source>
        <dbReference type="ARBA" id="ARBA00022842"/>
    </source>
</evidence>
<evidence type="ECO:0000256" key="10">
    <source>
        <dbReference type="ARBA" id="ARBA00022839"/>
    </source>
</evidence>
<evidence type="ECO:0000256" key="1">
    <source>
        <dbReference type="ARBA" id="ARBA00001936"/>
    </source>
</evidence>
<dbReference type="InterPro" id="IPR006054">
    <property type="entry name" value="DnaQ"/>
</dbReference>
<accession>T1BPQ0</accession>
<evidence type="ECO:0000256" key="12">
    <source>
        <dbReference type="ARBA" id="ARBA00022932"/>
    </source>
</evidence>
<dbReference type="GO" id="GO:0005829">
    <property type="term" value="C:cytosol"/>
    <property type="evidence" value="ECO:0007669"/>
    <property type="project" value="TreeGrafter"/>
</dbReference>
<evidence type="ECO:0000256" key="7">
    <source>
        <dbReference type="ARBA" id="ARBA00022722"/>
    </source>
</evidence>
<comment type="cofactor">
    <cofactor evidence="2">
        <name>Mg(2+)</name>
        <dbReference type="ChEBI" id="CHEBI:18420"/>
    </cofactor>
</comment>
<dbReference type="InterPro" id="IPR006309">
    <property type="entry name" value="DnaQ_proteo"/>
</dbReference>
<comment type="cofactor">
    <cofactor evidence="1">
        <name>Mn(2+)</name>
        <dbReference type="ChEBI" id="CHEBI:29035"/>
    </cofactor>
</comment>
<comment type="caution">
    <text evidence="15">The sequence shown here is derived from an EMBL/GenBank/DDBJ whole genome shotgun (WGS) entry which is preliminary data.</text>
</comment>
<evidence type="ECO:0000256" key="5">
    <source>
        <dbReference type="ARBA" id="ARBA00022695"/>
    </source>
</evidence>
<evidence type="ECO:0000256" key="6">
    <source>
        <dbReference type="ARBA" id="ARBA00022705"/>
    </source>
</evidence>
<proteinExistence type="predicted"/>
<evidence type="ECO:0000259" key="14">
    <source>
        <dbReference type="SMART" id="SM00479"/>
    </source>
</evidence>
<dbReference type="GO" id="GO:0045004">
    <property type="term" value="P:DNA replication proofreading"/>
    <property type="evidence" value="ECO:0007669"/>
    <property type="project" value="TreeGrafter"/>
</dbReference>
<dbReference type="InterPro" id="IPR013520">
    <property type="entry name" value="Ribonucl_H"/>
</dbReference>
<keyword evidence="5" id="KW-0548">Nucleotidyltransferase</keyword>
<keyword evidence="12" id="KW-0239">DNA-directed DNA polymerase</keyword>
<keyword evidence="4" id="KW-0808">Transferase</keyword>
<evidence type="ECO:0000256" key="8">
    <source>
        <dbReference type="ARBA" id="ARBA00022723"/>
    </source>
</evidence>
<dbReference type="Pfam" id="PF00929">
    <property type="entry name" value="RNase_T"/>
    <property type="match status" value="1"/>
</dbReference>
<feature type="domain" description="Exonuclease" evidence="14">
    <location>
        <begin position="2"/>
        <end position="175"/>
    </location>
</feature>
<dbReference type="SMART" id="SM00479">
    <property type="entry name" value="EXOIII"/>
    <property type="match status" value="1"/>
</dbReference>
<dbReference type="CDD" id="cd06131">
    <property type="entry name" value="DNA_pol_III_epsilon_Ecoli_like"/>
    <property type="match status" value="1"/>
</dbReference>
<gene>
    <name evidence="15" type="ORF">B1B_04245</name>
</gene>
<evidence type="ECO:0000256" key="2">
    <source>
        <dbReference type="ARBA" id="ARBA00001946"/>
    </source>
</evidence>
<keyword evidence="13" id="KW-0464">Manganese</keyword>
<evidence type="ECO:0000256" key="3">
    <source>
        <dbReference type="ARBA" id="ARBA00020352"/>
    </source>
</evidence>
<dbReference type="GO" id="GO:0003887">
    <property type="term" value="F:DNA-directed DNA polymerase activity"/>
    <property type="evidence" value="ECO:0007669"/>
    <property type="project" value="UniProtKB-KW"/>
</dbReference>
<keyword evidence="9" id="KW-0378">Hydrolase</keyword>
<dbReference type="PANTHER" id="PTHR30231">
    <property type="entry name" value="DNA POLYMERASE III SUBUNIT EPSILON"/>
    <property type="match status" value="1"/>
</dbReference>
<organism evidence="15">
    <name type="scientific">mine drainage metagenome</name>
    <dbReference type="NCBI Taxonomy" id="410659"/>
    <lineage>
        <taxon>unclassified sequences</taxon>
        <taxon>metagenomes</taxon>
        <taxon>ecological metagenomes</taxon>
    </lineage>
</organism>
<dbReference type="AlphaFoldDB" id="T1BPQ0"/>
<evidence type="ECO:0000313" key="15">
    <source>
        <dbReference type="EMBL" id="EQD71832.1"/>
    </source>
</evidence>
<dbReference type="InterPro" id="IPR012337">
    <property type="entry name" value="RNaseH-like_sf"/>
</dbReference>
<reference evidence="15" key="1">
    <citation type="submission" date="2013-08" db="EMBL/GenBank/DDBJ databases">
        <authorList>
            <person name="Mendez C."/>
            <person name="Richter M."/>
            <person name="Ferrer M."/>
            <person name="Sanchez J."/>
        </authorList>
    </citation>
    <scope>NUCLEOTIDE SEQUENCE</scope>
</reference>
<dbReference type="GO" id="GO:0046872">
    <property type="term" value="F:metal ion binding"/>
    <property type="evidence" value="ECO:0007669"/>
    <property type="project" value="UniProtKB-KW"/>
</dbReference>
<dbReference type="PANTHER" id="PTHR30231:SF41">
    <property type="entry name" value="DNA POLYMERASE III SUBUNIT EPSILON"/>
    <property type="match status" value="1"/>
</dbReference>
<keyword evidence="6" id="KW-0235">DNA replication</keyword>
<protein>
    <recommendedName>
        <fullName evidence="3">DNA polymerase III subunit epsilon</fullName>
    </recommendedName>
</protein>
<evidence type="ECO:0000256" key="4">
    <source>
        <dbReference type="ARBA" id="ARBA00022679"/>
    </source>
</evidence>
<dbReference type="FunFam" id="3.30.420.10:FF:000012">
    <property type="entry name" value="DNA polymerase III subunit epsilon"/>
    <property type="match status" value="1"/>
</dbReference>
<keyword evidence="10" id="KW-0269">Exonuclease</keyword>
<dbReference type="SUPFAM" id="SSF53098">
    <property type="entry name" value="Ribonuclease H-like"/>
    <property type="match status" value="1"/>
</dbReference>
<dbReference type="GO" id="GO:0003677">
    <property type="term" value="F:DNA binding"/>
    <property type="evidence" value="ECO:0007669"/>
    <property type="project" value="InterPro"/>
</dbReference>
<dbReference type="Gene3D" id="3.30.420.10">
    <property type="entry name" value="Ribonuclease H-like superfamily/Ribonuclease H"/>
    <property type="match status" value="1"/>
</dbReference>
<dbReference type="NCBIfam" id="TIGR00573">
    <property type="entry name" value="dnaq"/>
    <property type="match status" value="1"/>
</dbReference>
<reference evidence="15" key="2">
    <citation type="journal article" date="2014" name="ISME J.">
        <title>Microbial stratification in low pH oxic and suboxic macroscopic growths along an acid mine drainage.</title>
        <authorList>
            <person name="Mendez-Garcia C."/>
            <person name="Mesa V."/>
            <person name="Sprenger R.R."/>
            <person name="Richter M."/>
            <person name="Diez M.S."/>
            <person name="Solano J."/>
            <person name="Bargiela R."/>
            <person name="Golyshina O.V."/>
            <person name="Manteca A."/>
            <person name="Ramos J.L."/>
            <person name="Gallego J.R."/>
            <person name="Llorente I."/>
            <person name="Martins Dos Santos V.A."/>
            <person name="Jensen O.N."/>
            <person name="Pelaez A.I."/>
            <person name="Sanchez J."/>
            <person name="Ferrer M."/>
        </authorList>
    </citation>
    <scope>NUCLEOTIDE SEQUENCE</scope>
</reference>
<sequence>MRQVVLDTETTGLAPEDGHRIIEIGAVELKDRRMTGRDFWTYLNPERAIDAGATEVHGLRAEDLQDKPRFAEIVESLLEFLAGDELIIHNAPFDLAFLNRELERAQARIRRVEEYCLVLDTLPLARRLHPGQNNSLEALCLRYAVDTSDRTRHGALIDARLLAQVYRAMTMGQGALGLHGPSTSQPGPSRHATLQMAGIRRFTQVTPRPEDWAAHREFLRRIDQKSGGQLVWRSDLDAVT</sequence>
<dbReference type="EMBL" id="AUZY01002658">
    <property type="protein sequence ID" value="EQD71832.1"/>
    <property type="molecule type" value="Genomic_DNA"/>
</dbReference>
<evidence type="ECO:0000256" key="13">
    <source>
        <dbReference type="ARBA" id="ARBA00023211"/>
    </source>
</evidence>
<keyword evidence="7" id="KW-0540">Nuclease</keyword>
<dbReference type="InterPro" id="IPR036397">
    <property type="entry name" value="RNaseH_sf"/>
</dbReference>
<dbReference type="NCBIfam" id="TIGR01406">
    <property type="entry name" value="dnaQ_proteo"/>
    <property type="match status" value="1"/>
</dbReference>
<evidence type="ECO:0000256" key="9">
    <source>
        <dbReference type="ARBA" id="ARBA00022801"/>
    </source>
</evidence>